<keyword evidence="1" id="KW-0472">Membrane</keyword>
<keyword evidence="3" id="KW-1185">Reference proteome</keyword>
<accession>A0ABY7HQN4</accession>
<evidence type="ECO:0008006" key="4">
    <source>
        <dbReference type="Google" id="ProtNLM"/>
    </source>
</evidence>
<feature type="transmembrane region" description="Helical" evidence="1">
    <location>
        <begin position="73"/>
        <end position="92"/>
    </location>
</feature>
<organism evidence="2 3">
    <name type="scientific">Rouxiella chamberiensis</name>
    <dbReference type="NCBI Taxonomy" id="1513468"/>
    <lineage>
        <taxon>Bacteria</taxon>
        <taxon>Pseudomonadati</taxon>
        <taxon>Pseudomonadota</taxon>
        <taxon>Gammaproteobacteria</taxon>
        <taxon>Enterobacterales</taxon>
        <taxon>Yersiniaceae</taxon>
        <taxon>Rouxiella</taxon>
    </lineage>
</organism>
<evidence type="ECO:0000313" key="3">
    <source>
        <dbReference type="Proteomes" id="UP001164712"/>
    </source>
</evidence>
<dbReference type="RefSeq" id="WP_152623600.1">
    <property type="nucleotide sequence ID" value="NZ_CP114058.1"/>
</dbReference>
<protein>
    <recommendedName>
        <fullName evidence="4">Zinc ribbon domain-containing protein</fullName>
    </recommendedName>
</protein>
<reference evidence="2" key="1">
    <citation type="submission" date="2022-12" db="EMBL/GenBank/DDBJ databases">
        <title>Complete genome sequence of an Australian strain of Rouxiella badensis DAR84756 and resolution of the R. badensis DSM100043 and R. chamberiensis DSM28324 genomes.</title>
        <authorList>
            <person name="Paul S."/>
            <person name="Anderson P.J."/>
            <person name="Maynard G."/>
            <person name="Dyall-Smith M."/>
            <person name="Kudinha T."/>
        </authorList>
    </citation>
    <scope>NUCLEOTIDE SEQUENCE</scope>
    <source>
        <strain evidence="2">DSM 28324</strain>
    </source>
</reference>
<sequence length="109" mass="12405">MNKKATNNVGFCPFCSGELNESPANCHQCGAAMMKGHIDKTQRKWMLFLRVILLIATALNYIYLSPILEGDELITVFVISISVSLVLPYIYFKLKNISHSVWIRKPLSW</sequence>
<dbReference type="EMBL" id="CP114058">
    <property type="protein sequence ID" value="WAT01480.1"/>
    <property type="molecule type" value="Genomic_DNA"/>
</dbReference>
<keyword evidence="1" id="KW-1133">Transmembrane helix</keyword>
<evidence type="ECO:0000256" key="1">
    <source>
        <dbReference type="SAM" id="Phobius"/>
    </source>
</evidence>
<gene>
    <name evidence="2" type="ORF">O1V66_01430</name>
</gene>
<name>A0ABY7HQN4_9GAMM</name>
<keyword evidence="1" id="KW-0812">Transmembrane</keyword>
<dbReference type="Proteomes" id="UP001164712">
    <property type="component" value="Chromosome"/>
</dbReference>
<proteinExistence type="predicted"/>
<evidence type="ECO:0000313" key="2">
    <source>
        <dbReference type="EMBL" id="WAT01480.1"/>
    </source>
</evidence>
<feature type="transmembrane region" description="Helical" evidence="1">
    <location>
        <begin position="47"/>
        <end position="67"/>
    </location>
</feature>